<dbReference type="EMBL" id="ATCF01000005">
    <property type="protein sequence ID" value="EPE01047.1"/>
    <property type="molecule type" value="Genomic_DNA"/>
</dbReference>
<dbReference type="PANTHER" id="PTHR12526:SF630">
    <property type="entry name" value="GLYCOSYLTRANSFERASE"/>
    <property type="match status" value="1"/>
</dbReference>
<comment type="caution">
    <text evidence="2">The sequence shown here is derived from an EMBL/GenBank/DDBJ whole genome shotgun (WGS) entry which is preliminary data.</text>
</comment>
<name>S3BL37_9BURK</name>
<dbReference type="Proteomes" id="UP000014400">
    <property type="component" value="Unassembled WGS sequence"/>
</dbReference>
<dbReference type="Gene3D" id="3.40.50.2000">
    <property type="entry name" value="Glycogen Phosphorylase B"/>
    <property type="match status" value="2"/>
</dbReference>
<dbReference type="STRING" id="1203554.HMPREF1476_00356"/>
<dbReference type="SUPFAM" id="SSF53756">
    <property type="entry name" value="UDP-Glycosyltransferase/glycogen phosphorylase"/>
    <property type="match status" value="1"/>
</dbReference>
<organism evidence="2 3">
    <name type="scientific">Sutterella wadsworthensis HGA0223</name>
    <dbReference type="NCBI Taxonomy" id="1203554"/>
    <lineage>
        <taxon>Bacteria</taxon>
        <taxon>Pseudomonadati</taxon>
        <taxon>Pseudomonadota</taxon>
        <taxon>Betaproteobacteria</taxon>
        <taxon>Burkholderiales</taxon>
        <taxon>Sutterellaceae</taxon>
        <taxon>Sutterella</taxon>
    </lineage>
</organism>
<dbReference type="eggNOG" id="COG0438">
    <property type="taxonomic scope" value="Bacteria"/>
</dbReference>
<sequence>MSKMANAFVERGHAVKIVFLQNAAGEPAYPLDARVELENCAKNPVPWRWRKKVLRIRSWFIRDKNRRKAFRSHRMDQARACQISPAILKFRPDIIIAFQPESACCITQYFMDRPPIITMMHASPAAFLKHPQTAFLAESDLTVVLLPEYVEQVRQLYGVTHAISIPNAIEEQPPSLYESIKKEKTIICVARISRSEKRQHLLIEAFAELQSKFPDWKVEFWGDTSIDSDYIGELKGLIHRLGLERQIRICGQTNTVSAVIARASIFALPSPKEGFPLALCESLAVGVPVVCFRSCPGANHLVRDHENGLLAEDSVDSFALSLETLMQDEALRQQLGRQGIEDMKAYAPEKIWNQWESVLDNVIRQHESHQQ</sequence>
<feature type="domain" description="Glycosyl transferase family 1" evidence="1">
    <location>
        <begin position="180"/>
        <end position="340"/>
    </location>
</feature>
<protein>
    <recommendedName>
        <fullName evidence="1">Glycosyl transferase family 1 domain-containing protein</fullName>
    </recommendedName>
</protein>
<evidence type="ECO:0000313" key="2">
    <source>
        <dbReference type="EMBL" id="EPE01047.1"/>
    </source>
</evidence>
<proteinExistence type="predicted"/>
<dbReference type="Pfam" id="PF00534">
    <property type="entry name" value="Glycos_transf_1"/>
    <property type="match status" value="1"/>
</dbReference>
<dbReference type="InterPro" id="IPR001296">
    <property type="entry name" value="Glyco_trans_1"/>
</dbReference>
<dbReference type="PANTHER" id="PTHR12526">
    <property type="entry name" value="GLYCOSYLTRANSFERASE"/>
    <property type="match status" value="1"/>
</dbReference>
<reference evidence="2 3" key="1">
    <citation type="submission" date="2013-04" db="EMBL/GenBank/DDBJ databases">
        <title>The Genome Sequence of Sutterella wadsworthensis HGA0223.</title>
        <authorList>
            <consortium name="The Broad Institute Genomics Platform"/>
            <person name="Earl A."/>
            <person name="Ward D."/>
            <person name="Feldgarden M."/>
            <person name="Gevers D."/>
            <person name="Schmidt T.M."/>
            <person name="Dover J."/>
            <person name="Dai D."/>
            <person name="Walker B."/>
            <person name="Young S."/>
            <person name="Zeng Q."/>
            <person name="Gargeya S."/>
            <person name="Fitzgerald M."/>
            <person name="Haas B."/>
            <person name="Abouelleil A."/>
            <person name="Allen A.W."/>
            <person name="Alvarado L."/>
            <person name="Arachchi H.M."/>
            <person name="Berlin A.M."/>
            <person name="Chapman S.B."/>
            <person name="Gainer-Dewar J."/>
            <person name="Goldberg J."/>
            <person name="Griggs A."/>
            <person name="Gujja S."/>
            <person name="Hansen M."/>
            <person name="Howarth C."/>
            <person name="Imamovic A."/>
            <person name="Ireland A."/>
            <person name="Larimer J."/>
            <person name="McCowan C."/>
            <person name="Murphy C."/>
            <person name="Pearson M."/>
            <person name="Poon T.W."/>
            <person name="Priest M."/>
            <person name="Roberts A."/>
            <person name="Saif S."/>
            <person name="Shea T."/>
            <person name="Sisk P."/>
            <person name="Sykes S."/>
            <person name="Wortman J."/>
            <person name="Nusbaum C."/>
            <person name="Birren B."/>
        </authorList>
    </citation>
    <scope>NUCLEOTIDE SEQUENCE [LARGE SCALE GENOMIC DNA]</scope>
    <source>
        <strain evidence="2 3">HGA0223</strain>
    </source>
</reference>
<dbReference type="AlphaFoldDB" id="S3BL37"/>
<dbReference type="GO" id="GO:0016757">
    <property type="term" value="F:glycosyltransferase activity"/>
    <property type="evidence" value="ECO:0007669"/>
    <property type="project" value="InterPro"/>
</dbReference>
<accession>S3BL37</accession>
<dbReference type="HOGENOM" id="CLU_009583_0_0_4"/>
<evidence type="ECO:0000259" key="1">
    <source>
        <dbReference type="Pfam" id="PF00534"/>
    </source>
</evidence>
<gene>
    <name evidence="2" type="ORF">HMPREF1476_00356</name>
</gene>
<keyword evidence="3" id="KW-1185">Reference proteome</keyword>
<dbReference type="RefSeq" id="WP_016473766.1">
    <property type="nucleotide sequence ID" value="NZ_KE150480.1"/>
</dbReference>
<evidence type="ECO:0000313" key="3">
    <source>
        <dbReference type="Proteomes" id="UP000014400"/>
    </source>
</evidence>
<dbReference type="PATRIC" id="fig|1203554.3.peg.333"/>